<keyword evidence="2" id="KW-1185">Reference proteome</keyword>
<proteinExistence type="predicted"/>
<sequence length="42" mass="4874">MTTFIKVLLSIVARVTQILPIKCRSRLFAKTTAWWNTNSRHA</sequence>
<evidence type="ECO:0000313" key="1">
    <source>
        <dbReference type="EMBL" id="SCB55939.1"/>
    </source>
</evidence>
<protein>
    <submittedName>
        <fullName evidence="1">Uncharacterized protein</fullName>
    </submittedName>
</protein>
<evidence type="ECO:0000313" key="2">
    <source>
        <dbReference type="Proteomes" id="UP000199184"/>
    </source>
</evidence>
<dbReference type="EMBL" id="FMAI01000061">
    <property type="protein sequence ID" value="SCB55939.1"/>
    <property type="molecule type" value="Genomic_DNA"/>
</dbReference>
<name>A0A1C3XUP5_9BRAD</name>
<accession>A0A1C3XUP5</accession>
<organism evidence="1 2">
    <name type="scientific">Bradyrhizobium shewense</name>
    <dbReference type="NCBI Taxonomy" id="1761772"/>
    <lineage>
        <taxon>Bacteria</taxon>
        <taxon>Pseudomonadati</taxon>
        <taxon>Pseudomonadota</taxon>
        <taxon>Alphaproteobacteria</taxon>
        <taxon>Hyphomicrobiales</taxon>
        <taxon>Nitrobacteraceae</taxon>
        <taxon>Bradyrhizobium</taxon>
    </lineage>
</organism>
<gene>
    <name evidence="1" type="ORF">GA0061098_106119</name>
</gene>
<dbReference type="Proteomes" id="UP000199184">
    <property type="component" value="Unassembled WGS sequence"/>
</dbReference>
<reference evidence="2" key="1">
    <citation type="submission" date="2016-08" db="EMBL/GenBank/DDBJ databases">
        <authorList>
            <person name="Varghese N."/>
            <person name="Submissions Spin"/>
        </authorList>
    </citation>
    <scope>NUCLEOTIDE SEQUENCE [LARGE SCALE GENOMIC DNA]</scope>
    <source>
        <strain evidence="2">ERR11</strain>
    </source>
</reference>
<dbReference type="AlphaFoldDB" id="A0A1C3XUP5"/>